<name>A7NLN4_ROSCS</name>
<proteinExistence type="predicted"/>
<evidence type="ECO:0000313" key="3">
    <source>
        <dbReference type="Proteomes" id="UP000000263"/>
    </source>
</evidence>
<dbReference type="Pfam" id="PF18765">
    <property type="entry name" value="Polbeta"/>
    <property type="match status" value="1"/>
</dbReference>
<dbReference type="PANTHER" id="PTHR33933">
    <property type="entry name" value="NUCLEOTIDYLTRANSFERASE"/>
    <property type="match status" value="1"/>
</dbReference>
<reference evidence="2 3" key="1">
    <citation type="submission" date="2007-08" db="EMBL/GenBank/DDBJ databases">
        <title>Complete sequence of Roseiflexus castenholzii DSM 13941.</title>
        <authorList>
            <consortium name="US DOE Joint Genome Institute"/>
            <person name="Copeland A."/>
            <person name="Lucas S."/>
            <person name="Lapidus A."/>
            <person name="Barry K."/>
            <person name="Glavina del Rio T."/>
            <person name="Dalin E."/>
            <person name="Tice H."/>
            <person name="Pitluck S."/>
            <person name="Thompson L.S."/>
            <person name="Brettin T."/>
            <person name="Bruce D."/>
            <person name="Detter J.C."/>
            <person name="Han C."/>
            <person name="Tapia R."/>
            <person name="Schmutz J."/>
            <person name="Larimer F."/>
            <person name="Land M."/>
            <person name="Hauser L."/>
            <person name="Kyrpides N."/>
            <person name="Mikhailova N."/>
            <person name="Bryant D.A."/>
            <person name="Hanada S."/>
            <person name="Tsukatani Y."/>
            <person name="Richardson P."/>
        </authorList>
    </citation>
    <scope>NUCLEOTIDE SEQUENCE [LARGE SCALE GENOMIC DNA]</scope>
    <source>
        <strain evidence="3">DSM 13941 / HLO8</strain>
    </source>
</reference>
<accession>A7NLN4</accession>
<dbReference type="EMBL" id="CP000804">
    <property type="protein sequence ID" value="ABU58430.1"/>
    <property type="molecule type" value="Genomic_DNA"/>
</dbReference>
<dbReference type="HOGENOM" id="CLU_130257_9_3_0"/>
<keyword evidence="3" id="KW-1185">Reference proteome</keyword>
<dbReference type="STRING" id="383372.Rcas_2347"/>
<dbReference type="PANTHER" id="PTHR33933:SF3">
    <property type="entry name" value="PROTEIN ADENYLYLTRANSFERASE MJ0604-RELATED"/>
    <property type="match status" value="1"/>
</dbReference>
<dbReference type="RefSeq" id="WP_012120854.1">
    <property type="nucleotide sequence ID" value="NC_009767.1"/>
</dbReference>
<dbReference type="Gene3D" id="3.30.460.10">
    <property type="entry name" value="Beta Polymerase, domain 2"/>
    <property type="match status" value="1"/>
</dbReference>
<dbReference type="SUPFAM" id="SSF81301">
    <property type="entry name" value="Nucleotidyltransferase"/>
    <property type="match status" value="1"/>
</dbReference>
<evidence type="ECO:0000313" key="2">
    <source>
        <dbReference type="EMBL" id="ABU58430.1"/>
    </source>
</evidence>
<feature type="domain" description="Polymerase beta nucleotidyltransferase" evidence="1">
    <location>
        <begin position="20"/>
        <end position="115"/>
    </location>
</feature>
<dbReference type="AlphaFoldDB" id="A7NLN4"/>
<evidence type="ECO:0000259" key="1">
    <source>
        <dbReference type="Pfam" id="PF18765"/>
    </source>
</evidence>
<dbReference type="eggNOG" id="COG1708">
    <property type="taxonomic scope" value="Bacteria"/>
</dbReference>
<dbReference type="InterPro" id="IPR052548">
    <property type="entry name" value="Type_VII_TA_antitoxin"/>
</dbReference>
<gene>
    <name evidence="2" type="ordered locus">Rcas_2347</name>
</gene>
<dbReference type="InterPro" id="IPR043519">
    <property type="entry name" value="NT_sf"/>
</dbReference>
<dbReference type="OrthoDB" id="165205at2"/>
<dbReference type="KEGG" id="rca:Rcas_2347"/>
<organism evidence="2 3">
    <name type="scientific">Roseiflexus castenholzii (strain DSM 13941 / HLO8)</name>
    <dbReference type="NCBI Taxonomy" id="383372"/>
    <lineage>
        <taxon>Bacteria</taxon>
        <taxon>Bacillati</taxon>
        <taxon>Chloroflexota</taxon>
        <taxon>Chloroflexia</taxon>
        <taxon>Chloroflexales</taxon>
        <taxon>Roseiflexineae</taxon>
        <taxon>Roseiflexaceae</taxon>
        <taxon>Roseiflexus</taxon>
    </lineage>
</organism>
<dbReference type="CDD" id="cd05403">
    <property type="entry name" value="NT_KNTase_like"/>
    <property type="match status" value="1"/>
</dbReference>
<sequence>MMQESEYAYPPVTDALLHEIVRRIRTVSNPIAIILFGSHARGDARPDSDLDILIIEETSLPRHRRGAAYRRALAGVFPAKDIVVRTPAEVQKWADTPNAFITMALREGKVLYERND</sequence>
<dbReference type="Proteomes" id="UP000000263">
    <property type="component" value="Chromosome"/>
</dbReference>
<protein>
    <submittedName>
        <fullName evidence="2">DNA polymerase beta domain protein region</fullName>
    </submittedName>
</protein>
<dbReference type="InterPro" id="IPR041633">
    <property type="entry name" value="Polbeta"/>
</dbReference>